<proteinExistence type="inferred from homology"/>
<dbReference type="GO" id="GO:0031992">
    <property type="term" value="F:energy transducer activity"/>
    <property type="evidence" value="ECO:0007669"/>
    <property type="project" value="InterPro"/>
</dbReference>
<keyword evidence="7" id="KW-0653">Protein transport</keyword>
<comment type="subcellular location">
    <subcellularLocation>
        <location evidence="1">Cell inner membrane</location>
        <topology evidence="1">Single-pass membrane protein</topology>
        <orientation evidence="1">Periplasmic side</orientation>
    </subcellularLocation>
</comment>
<feature type="compositionally biased region" description="Basic residues" evidence="10">
    <location>
        <begin position="25"/>
        <end position="43"/>
    </location>
</feature>
<dbReference type="PANTHER" id="PTHR33446">
    <property type="entry name" value="PROTEIN TONB-RELATED"/>
    <property type="match status" value="1"/>
</dbReference>
<comment type="similarity">
    <text evidence="2">Belongs to the TonB family.</text>
</comment>
<evidence type="ECO:0000256" key="1">
    <source>
        <dbReference type="ARBA" id="ARBA00004383"/>
    </source>
</evidence>
<evidence type="ECO:0000256" key="5">
    <source>
        <dbReference type="ARBA" id="ARBA00022519"/>
    </source>
</evidence>
<name>A0A3D8JAM6_9HELI</name>
<keyword evidence="5" id="KW-0997">Cell inner membrane</keyword>
<feature type="domain" description="TonB C-terminal" evidence="11">
    <location>
        <begin position="95"/>
        <end position="184"/>
    </location>
</feature>
<keyword evidence="4" id="KW-1003">Cell membrane</keyword>
<sequence length="184" mass="20564">MTMKLASVNSGGNETQFSKTPPKPKEHKPKKPKPKKPKHHKKPTQPPQETPKELPKEELLTQKQEKSDEKQKNSNLDQEGSNAESLAYNQGVSDEFLSKIRLAISNNNPYPRIARIRGLEGEITVEFILNIDGSLEGLKILNSTAGDILNKNALKAVSDASRYFPTPKQKVRIKVPIVYSLNRG</sequence>
<dbReference type="NCBIfam" id="TIGR01352">
    <property type="entry name" value="tonB_Cterm"/>
    <property type="match status" value="1"/>
</dbReference>
<comment type="caution">
    <text evidence="12">The sequence shown here is derived from an EMBL/GenBank/DDBJ whole genome shotgun (WGS) entry which is preliminary data.</text>
</comment>
<dbReference type="GO" id="GO:0030288">
    <property type="term" value="C:outer membrane-bounded periplasmic space"/>
    <property type="evidence" value="ECO:0007669"/>
    <property type="project" value="InterPro"/>
</dbReference>
<dbReference type="PROSITE" id="PS52015">
    <property type="entry name" value="TONB_CTD"/>
    <property type="match status" value="1"/>
</dbReference>
<accession>A0A3D8JAM6</accession>
<dbReference type="InterPro" id="IPR006260">
    <property type="entry name" value="TonB/TolA_C"/>
</dbReference>
<dbReference type="AlphaFoldDB" id="A0A3D8JAM6"/>
<gene>
    <name evidence="12" type="ORF">CQA57_01905</name>
</gene>
<feature type="compositionally biased region" description="Polar residues" evidence="10">
    <location>
        <begin position="73"/>
        <end position="84"/>
    </location>
</feature>
<evidence type="ECO:0000256" key="3">
    <source>
        <dbReference type="ARBA" id="ARBA00022448"/>
    </source>
</evidence>
<evidence type="ECO:0000256" key="7">
    <source>
        <dbReference type="ARBA" id="ARBA00022927"/>
    </source>
</evidence>
<keyword evidence="6" id="KW-0812">Transmembrane</keyword>
<evidence type="ECO:0000256" key="10">
    <source>
        <dbReference type="SAM" id="MobiDB-lite"/>
    </source>
</evidence>
<dbReference type="GO" id="GO:0098797">
    <property type="term" value="C:plasma membrane protein complex"/>
    <property type="evidence" value="ECO:0007669"/>
    <property type="project" value="TreeGrafter"/>
</dbReference>
<dbReference type="PRINTS" id="PR01374">
    <property type="entry name" value="TONBPROTEIN"/>
</dbReference>
<dbReference type="GO" id="GO:0015031">
    <property type="term" value="P:protein transport"/>
    <property type="evidence" value="ECO:0007669"/>
    <property type="project" value="UniProtKB-KW"/>
</dbReference>
<evidence type="ECO:0000256" key="6">
    <source>
        <dbReference type="ARBA" id="ARBA00022692"/>
    </source>
</evidence>
<evidence type="ECO:0000313" key="12">
    <source>
        <dbReference type="EMBL" id="RDU74350.1"/>
    </source>
</evidence>
<dbReference type="InterPro" id="IPR003538">
    <property type="entry name" value="TonB"/>
</dbReference>
<feature type="region of interest" description="Disordered" evidence="10">
    <location>
        <begin position="1"/>
        <end position="84"/>
    </location>
</feature>
<organism evidence="12 13">
    <name type="scientific">Helicobacter anseris</name>
    <dbReference type="NCBI Taxonomy" id="375926"/>
    <lineage>
        <taxon>Bacteria</taxon>
        <taxon>Pseudomonadati</taxon>
        <taxon>Campylobacterota</taxon>
        <taxon>Epsilonproteobacteria</taxon>
        <taxon>Campylobacterales</taxon>
        <taxon>Helicobacteraceae</taxon>
        <taxon>Helicobacter</taxon>
    </lineage>
</organism>
<evidence type="ECO:0000259" key="11">
    <source>
        <dbReference type="PROSITE" id="PS52015"/>
    </source>
</evidence>
<feature type="compositionally biased region" description="Polar residues" evidence="10">
    <location>
        <begin position="7"/>
        <end position="18"/>
    </location>
</feature>
<keyword evidence="8" id="KW-1133">Transmembrane helix</keyword>
<dbReference type="Gene3D" id="3.30.1150.10">
    <property type="match status" value="1"/>
</dbReference>
<dbReference type="GO" id="GO:0015891">
    <property type="term" value="P:siderophore transport"/>
    <property type="evidence" value="ECO:0007669"/>
    <property type="project" value="InterPro"/>
</dbReference>
<evidence type="ECO:0000256" key="4">
    <source>
        <dbReference type="ARBA" id="ARBA00022475"/>
    </source>
</evidence>
<dbReference type="InterPro" id="IPR037682">
    <property type="entry name" value="TonB_C"/>
</dbReference>
<dbReference type="EMBL" id="NXLX01000003">
    <property type="protein sequence ID" value="RDU74350.1"/>
    <property type="molecule type" value="Genomic_DNA"/>
</dbReference>
<reference evidence="12 13" key="1">
    <citation type="submission" date="2018-04" db="EMBL/GenBank/DDBJ databases">
        <title>Novel Campyloabacter and Helicobacter Species and Strains.</title>
        <authorList>
            <person name="Mannion A.J."/>
            <person name="Shen Z."/>
            <person name="Fox J.G."/>
        </authorList>
    </citation>
    <scope>NUCLEOTIDE SEQUENCE [LARGE SCALE GENOMIC DNA]</scope>
    <source>
        <strain evidence="12 13">MIT 04-9362</strain>
    </source>
</reference>
<protein>
    <submittedName>
        <fullName evidence="12">Energy transducer TonB</fullName>
    </submittedName>
</protein>
<evidence type="ECO:0000256" key="9">
    <source>
        <dbReference type="ARBA" id="ARBA00023136"/>
    </source>
</evidence>
<evidence type="ECO:0000256" key="8">
    <source>
        <dbReference type="ARBA" id="ARBA00022989"/>
    </source>
</evidence>
<dbReference type="OrthoDB" id="5334999at2"/>
<feature type="compositionally biased region" description="Basic and acidic residues" evidence="10">
    <location>
        <begin position="50"/>
        <end position="72"/>
    </location>
</feature>
<dbReference type="SUPFAM" id="SSF74653">
    <property type="entry name" value="TolA/TonB C-terminal domain"/>
    <property type="match status" value="1"/>
</dbReference>
<dbReference type="Pfam" id="PF03544">
    <property type="entry name" value="TonB_C"/>
    <property type="match status" value="1"/>
</dbReference>
<dbReference type="InterPro" id="IPR051045">
    <property type="entry name" value="TonB-dependent_transducer"/>
</dbReference>
<keyword evidence="3" id="KW-0813">Transport</keyword>
<keyword evidence="13" id="KW-1185">Reference proteome</keyword>
<keyword evidence="9" id="KW-0472">Membrane</keyword>
<dbReference type="GO" id="GO:0055085">
    <property type="term" value="P:transmembrane transport"/>
    <property type="evidence" value="ECO:0007669"/>
    <property type="project" value="InterPro"/>
</dbReference>
<dbReference type="Proteomes" id="UP000256695">
    <property type="component" value="Unassembled WGS sequence"/>
</dbReference>
<evidence type="ECO:0000256" key="2">
    <source>
        <dbReference type="ARBA" id="ARBA00006555"/>
    </source>
</evidence>
<dbReference type="PANTHER" id="PTHR33446:SF2">
    <property type="entry name" value="PROTEIN TONB"/>
    <property type="match status" value="1"/>
</dbReference>
<evidence type="ECO:0000313" key="13">
    <source>
        <dbReference type="Proteomes" id="UP000256695"/>
    </source>
</evidence>